<dbReference type="Pfam" id="PF13692">
    <property type="entry name" value="Glyco_trans_1_4"/>
    <property type="match status" value="1"/>
</dbReference>
<proteinExistence type="predicted"/>
<protein>
    <recommendedName>
        <fullName evidence="1">D-inositol 3-phosphate glycosyltransferase</fullName>
    </recommendedName>
</protein>
<dbReference type="OrthoDB" id="9801609at2"/>
<comment type="caution">
    <text evidence="2">The sequence shown here is derived from an EMBL/GenBank/DDBJ whole genome shotgun (WGS) entry which is preliminary data.</text>
</comment>
<dbReference type="RefSeq" id="WP_141848580.1">
    <property type="nucleotide sequence ID" value="NZ_BAAAPR010000005.1"/>
</dbReference>
<keyword evidence="2" id="KW-0808">Transferase</keyword>
<evidence type="ECO:0000313" key="2">
    <source>
        <dbReference type="EMBL" id="TQJ09169.1"/>
    </source>
</evidence>
<dbReference type="Gene3D" id="3.40.50.2000">
    <property type="entry name" value="Glycogen Phosphorylase B"/>
    <property type="match status" value="2"/>
</dbReference>
<dbReference type="PANTHER" id="PTHR45947:SF3">
    <property type="entry name" value="SULFOQUINOVOSYL TRANSFERASE SQD2"/>
    <property type="match status" value="1"/>
</dbReference>
<dbReference type="AlphaFoldDB" id="A0A542E1L9"/>
<dbReference type="GO" id="GO:0016758">
    <property type="term" value="F:hexosyltransferase activity"/>
    <property type="evidence" value="ECO:0007669"/>
    <property type="project" value="TreeGrafter"/>
</dbReference>
<evidence type="ECO:0000313" key="3">
    <source>
        <dbReference type="Proteomes" id="UP000317893"/>
    </source>
</evidence>
<dbReference type="EMBL" id="VFMN01000001">
    <property type="protein sequence ID" value="TQJ09169.1"/>
    <property type="molecule type" value="Genomic_DNA"/>
</dbReference>
<dbReference type="CDD" id="cd03801">
    <property type="entry name" value="GT4_PimA-like"/>
    <property type="match status" value="1"/>
</dbReference>
<gene>
    <name evidence="2" type="ORF">FB458_2277</name>
</gene>
<reference evidence="2 3" key="1">
    <citation type="submission" date="2019-06" db="EMBL/GenBank/DDBJ databases">
        <title>Sequencing the genomes of 1000 actinobacteria strains.</title>
        <authorList>
            <person name="Klenk H.-P."/>
        </authorList>
    </citation>
    <scope>NUCLEOTIDE SEQUENCE [LARGE SCALE GENOMIC DNA]</scope>
    <source>
        <strain evidence="2 3">DSM 18607</strain>
    </source>
</reference>
<dbReference type="Proteomes" id="UP000317893">
    <property type="component" value="Unassembled WGS sequence"/>
</dbReference>
<organism evidence="2 3">
    <name type="scientific">Lapillicoccus jejuensis</name>
    <dbReference type="NCBI Taxonomy" id="402171"/>
    <lineage>
        <taxon>Bacteria</taxon>
        <taxon>Bacillati</taxon>
        <taxon>Actinomycetota</taxon>
        <taxon>Actinomycetes</taxon>
        <taxon>Micrococcales</taxon>
        <taxon>Intrasporangiaceae</taxon>
        <taxon>Lapillicoccus</taxon>
    </lineage>
</organism>
<dbReference type="PANTHER" id="PTHR45947">
    <property type="entry name" value="SULFOQUINOVOSYL TRANSFERASE SQD2"/>
    <property type="match status" value="1"/>
</dbReference>
<dbReference type="InterPro" id="IPR050194">
    <property type="entry name" value="Glycosyltransferase_grp1"/>
</dbReference>
<accession>A0A542E1L9</accession>
<name>A0A542E1L9_9MICO</name>
<keyword evidence="3" id="KW-1185">Reference proteome</keyword>
<dbReference type="SUPFAM" id="SSF53756">
    <property type="entry name" value="UDP-Glycosyltransferase/glycogen phosphorylase"/>
    <property type="match status" value="1"/>
</dbReference>
<sequence>MTDLGFACHWGPDRDAAWSGTPVRLLGALQPLLDVQDLDVTLPPAVRQVLRVASARRTPTGWRSHWRHSPIGVAAVERRTRALAARRAAGAPVLQVGDLAQLDQPYYLLQDLSYELLLQEMEAHPTVPHFRTLDRRDLERLHRRQQHLYRRATGVLAMSRWLADSVVRSGADPARVHVVNPGVNVPLADTPVAARRPGGRARLLFVGRDFDTKAGDTVVRAYALLRDRLGDTVTLTIAGPKALPGGLPRPPGLDVRGPLPGSAVRDLYEQHDLLVMPSRFEGFGIVFAEALSRGLPVVGRRACAMPEIIDAVSGGLVDGDDPEELAAVVTRVLGDDAVYATCAARAPERREHYTWGRAAAQVASVVAPGSLPFPPSATSS</sequence>
<evidence type="ECO:0000256" key="1">
    <source>
        <dbReference type="ARBA" id="ARBA00021292"/>
    </source>
</evidence>